<name>A0A2Z7BS48_9LAMI</name>
<reference evidence="3 4" key="1">
    <citation type="journal article" date="2015" name="Proc. Natl. Acad. Sci. U.S.A.">
        <title>The resurrection genome of Boea hygrometrica: A blueprint for survival of dehydration.</title>
        <authorList>
            <person name="Xiao L."/>
            <person name="Yang G."/>
            <person name="Zhang L."/>
            <person name="Yang X."/>
            <person name="Zhao S."/>
            <person name="Ji Z."/>
            <person name="Zhou Q."/>
            <person name="Hu M."/>
            <person name="Wang Y."/>
            <person name="Chen M."/>
            <person name="Xu Y."/>
            <person name="Jin H."/>
            <person name="Xiao X."/>
            <person name="Hu G."/>
            <person name="Bao F."/>
            <person name="Hu Y."/>
            <person name="Wan P."/>
            <person name="Li L."/>
            <person name="Deng X."/>
            <person name="Kuang T."/>
            <person name="Xiang C."/>
            <person name="Zhu J.K."/>
            <person name="Oliver M.J."/>
            <person name="He Y."/>
        </authorList>
    </citation>
    <scope>NUCLEOTIDE SEQUENCE [LARGE SCALE GENOMIC DNA]</scope>
    <source>
        <strain evidence="4">cv. XS01</strain>
    </source>
</reference>
<dbReference type="EMBL" id="KV005015">
    <property type="protein sequence ID" value="KZV34955.1"/>
    <property type="molecule type" value="Genomic_DNA"/>
</dbReference>
<feature type="transmembrane region" description="Helical" evidence="1">
    <location>
        <begin position="81"/>
        <end position="105"/>
    </location>
</feature>
<evidence type="ECO:0000259" key="2">
    <source>
        <dbReference type="Pfam" id="PF10457"/>
    </source>
</evidence>
<keyword evidence="1" id="KW-0812">Transmembrane</keyword>
<keyword evidence="4" id="KW-1185">Reference proteome</keyword>
<keyword evidence="1" id="KW-0472">Membrane</keyword>
<feature type="domain" description="MENTAL" evidence="2">
    <location>
        <begin position="69"/>
        <end position="159"/>
    </location>
</feature>
<proteinExistence type="predicted"/>
<dbReference type="InterPro" id="IPR019498">
    <property type="entry name" value="MENTAL"/>
</dbReference>
<keyword evidence="3" id="KW-0378">Hydrolase</keyword>
<dbReference type="Proteomes" id="UP000250235">
    <property type="component" value="Unassembled WGS sequence"/>
</dbReference>
<feature type="transmembrane region" description="Helical" evidence="1">
    <location>
        <begin position="117"/>
        <end position="140"/>
    </location>
</feature>
<feature type="transmembrane region" description="Helical" evidence="1">
    <location>
        <begin position="146"/>
        <end position="166"/>
    </location>
</feature>
<sequence length="212" mass="23546">MGFFKEEKPLKRLAFLLVPRWMRTLFFLITMLLSLLLFSAPILLIIADVLLPAALFSASLPLPPPSATLQTLLAHLNSYDFRLSLIDIPLVSIARSAVILCVYSFCDGPRLSRWPYLGVATVCSVASMVFVSLKGSYMLMTGGCKALELGLFISSLGLAIGHVTVAHRTSCRERRKLLVYKIDIEAVSACKNGFPRYHQKILQQANNRYPAI</sequence>
<evidence type="ECO:0000256" key="1">
    <source>
        <dbReference type="SAM" id="Phobius"/>
    </source>
</evidence>
<organism evidence="3 4">
    <name type="scientific">Dorcoceras hygrometricum</name>
    <dbReference type="NCBI Taxonomy" id="472368"/>
    <lineage>
        <taxon>Eukaryota</taxon>
        <taxon>Viridiplantae</taxon>
        <taxon>Streptophyta</taxon>
        <taxon>Embryophyta</taxon>
        <taxon>Tracheophyta</taxon>
        <taxon>Spermatophyta</taxon>
        <taxon>Magnoliopsida</taxon>
        <taxon>eudicotyledons</taxon>
        <taxon>Gunneridae</taxon>
        <taxon>Pentapetalae</taxon>
        <taxon>asterids</taxon>
        <taxon>lamiids</taxon>
        <taxon>Lamiales</taxon>
        <taxon>Gesneriaceae</taxon>
        <taxon>Didymocarpoideae</taxon>
        <taxon>Trichosporeae</taxon>
        <taxon>Loxocarpinae</taxon>
        <taxon>Dorcoceras</taxon>
    </lineage>
</organism>
<dbReference type="PANTHER" id="PTHR34953:SF1">
    <property type="entry name" value="ALPHA_BETA HYDROLASE RELATED PROTEIN"/>
    <property type="match status" value="1"/>
</dbReference>
<keyword evidence="1" id="KW-1133">Transmembrane helix</keyword>
<evidence type="ECO:0000313" key="3">
    <source>
        <dbReference type="EMBL" id="KZV34955.1"/>
    </source>
</evidence>
<gene>
    <name evidence="3" type="ORF">F511_04929</name>
</gene>
<accession>A0A2Z7BS48</accession>
<dbReference type="GO" id="GO:0016787">
    <property type="term" value="F:hydrolase activity"/>
    <property type="evidence" value="ECO:0007669"/>
    <property type="project" value="UniProtKB-KW"/>
</dbReference>
<dbReference type="Pfam" id="PF10457">
    <property type="entry name" value="MENTAL"/>
    <property type="match status" value="1"/>
</dbReference>
<evidence type="ECO:0000313" key="4">
    <source>
        <dbReference type="Proteomes" id="UP000250235"/>
    </source>
</evidence>
<protein>
    <submittedName>
        <fullName evidence="3">Alpha/beta hydrolase related protein</fullName>
    </submittedName>
</protein>
<dbReference type="AlphaFoldDB" id="A0A2Z7BS48"/>
<dbReference type="PANTHER" id="PTHR34953">
    <property type="entry name" value="ALPHA/BETA HYDROLASE RELATED PROTEIN"/>
    <property type="match status" value="1"/>
</dbReference>
<dbReference type="OrthoDB" id="1914191at2759"/>